<gene>
    <name evidence="2" type="ORF">KSP40_PGU009345</name>
</gene>
<feature type="compositionally biased region" description="Low complexity" evidence="1">
    <location>
        <begin position="92"/>
        <end position="107"/>
    </location>
</feature>
<sequence length="371" mass="38640">MVESGRCDQLIRGSCTMVESTNNNSYCIKKTQIQTRETHSRQAPGGKVLKNSQESKPEQHDHSHANDGEEHEDSKDSEKTENTKTYSGAGEGVEATVVGEETTSSSADDQSGKITGKENGEASGESGVQEVSTDVDASKGKGVDSDEHNNSSSEISIDSNIDGHAGDGAITNDANAFHGDAIHEAEAAGVENVDANFEASKGGEVGAQVEGVSEVENSDNNSSGERKTESENSSSDAEGKRIHGEENSSEASSNVDGNSQNNNSQESKKETEKSEEGAAGDAVESQGNEGRKSEEKSNDVSEKEGGSVNDGAAALTEVNEKISSGDSSTEIPTGEAARSETESTNGGNMEESNKSEQSSNMETGEEGSAVQ</sequence>
<evidence type="ECO:0000313" key="2">
    <source>
        <dbReference type="EMBL" id="KAK8939792.1"/>
    </source>
</evidence>
<evidence type="ECO:0000256" key="1">
    <source>
        <dbReference type="SAM" id="MobiDB-lite"/>
    </source>
</evidence>
<reference evidence="2 3" key="1">
    <citation type="journal article" date="2022" name="Nat. Plants">
        <title>Genomes of leafy and leafless Platanthera orchids illuminate the evolution of mycoheterotrophy.</title>
        <authorList>
            <person name="Li M.H."/>
            <person name="Liu K.W."/>
            <person name="Li Z."/>
            <person name="Lu H.C."/>
            <person name="Ye Q.L."/>
            <person name="Zhang D."/>
            <person name="Wang J.Y."/>
            <person name="Li Y.F."/>
            <person name="Zhong Z.M."/>
            <person name="Liu X."/>
            <person name="Yu X."/>
            <person name="Liu D.K."/>
            <person name="Tu X.D."/>
            <person name="Liu B."/>
            <person name="Hao Y."/>
            <person name="Liao X.Y."/>
            <person name="Jiang Y.T."/>
            <person name="Sun W.H."/>
            <person name="Chen J."/>
            <person name="Chen Y.Q."/>
            <person name="Ai Y."/>
            <person name="Zhai J.W."/>
            <person name="Wu S.S."/>
            <person name="Zhou Z."/>
            <person name="Hsiao Y.Y."/>
            <person name="Wu W.L."/>
            <person name="Chen Y.Y."/>
            <person name="Lin Y.F."/>
            <person name="Hsu J.L."/>
            <person name="Li C.Y."/>
            <person name="Wang Z.W."/>
            <person name="Zhao X."/>
            <person name="Zhong W.Y."/>
            <person name="Ma X.K."/>
            <person name="Ma L."/>
            <person name="Huang J."/>
            <person name="Chen G.Z."/>
            <person name="Huang M.Z."/>
            <person name="Huang L."/>
            <person name="Peng D.H."/>
            <person name="Luo Y.B."/>
            <person name="Zou S.Q."/>
            <person name="Chen S.P."/>
            <person name="Lan S."/>
            <person name="Tsai W.C."/>
            <person name="Van de Peer Y."/>
            <person name="Liu Z.J."/>
        </authorList>
    </citation>
    <scope>NUCLEOTIDE SEQUENCE [LARGE SCALE GENOMIC DNA]</scope>
    <source>
        <strain evidence="2">Lor288</strain>
    </source>
</reference>
<protein>
    <submittedName>
        <fullName evidence="2">Uncharacterized protein</fullName>
    </submittedName>
</protein>
<feature type="region of interest" description="Disordered" evidence="1">
    <location>
        <begin position="32"/>
        <end position="174"/>
    </location>
</feature>
<feature type="region of interest" description="Disordered" evidence="1">
    <location>
        <begin position="193"/>
        <end position="371"/>
    </location>
</feature>
<proteinExistence type="predicted"/>
<feature type="compositionally biased region" description="Low complexity" evidence="1">
    <location>
        <begin position="150"/>
        <end position="162"/>
    </location>
</feature>
<feature type="compositionally biased region" description="Basic and acidic residues" evidence="1">
    <location>
        <begin position="136"/>
        <end position="149"/>
    </location>
</feature>
<organism evidence="2 3">
    <name type="scientific">Platanthera guangdongensis</name>
    <dbReference type="NCBI Taxonomy" id="2320717"/>
    <lineage>
        <taxon>Eukaryota</taxon>
        <taxon>Viridiplantae</taxon>
        <taxon>Streptophyta</taxon>
        <taxon>Embryophyta</taxon>
        <taxon>Tracheophyta</taxon>
        <taxon>Spermatophyta</taxon>
        <taxon>Magnoliopsida</taxon>
        <taxon>Liliopsida</taxon>
        <taxon>Asparagales</taxon>
        <taxon>Orchidaceae</taxon>
        <taxon>Orchidoideae</taxon>
        <taxon>Orchideae</taxon>
        <taxon>Orchidinae</taxon>
        <taxon>Platanthera</taxon>
    </lineage>
</organism>
<keyword evidence="3" id="KW-1185">Reference proteome</keyword>
<evidence type="ECO:0000313" key="3">
    <source>
        <dbReference type="Proteomes" id="UP001412067"/>
    </source>
</evidence>
<feature type="compositionally biased region" description="Basic and acidic residues" evidence="1">
    <location>
        <begin position="53"/>
        <end position="82"/>
    </location>
</feature>
<feature type="compositionally biased region" description="Basic and acidic residues" evidence="1">
    <location>
        <begin position="237"/>
        <end position="246"/>
    </location>
</feature>
<dbReference type="EMBL" id="JBBWWR010000020">
    <property type="protein sequence ID" value="KAK8939792.1"/>
    <property type="molecule type" value="Genomic_DNA"/>
</dbReference>
<name>A0ABR2LH84_9ASPA</name>
<feature type="compositionally biased region" description="Basic and acidic residues" evidence="1">
    <location>
        <begin position="289"/>
        <end position="305"/>
    </location>
</feature>
<comment type="caution">
    <text evidence="2">The sequence shown here is derived from an EMBL/GenBank/DDBJ whole genome shotgun (WGS) entry which is preliminary data.</text>
</comment>
<feature type="compositionally biased region" description="Low complexity" evidence="1">
    <location>
        <begin position="209"/>
        <end position="223"/>
    </location>
</feature>
<accession>A0ABR2LH84</accession>
<dbReference type="Proteomes" id="UP001412067">
    <property type="component" value="Unassembled WGS sequence"/>
</dbReference>
<feature type="compositionally biased region" description="Polar residues" evidence="1">
    <location>
        <begin position="321"/>
        <end position="331"/>
    </location>
</feature>
<feature type="compositionally biased region" description="Basic and acidic residues" evidence="1">
    <location>
        <begin position="266"/>
        <end position="276"/>
    </location>
</feature>